<dbReference type="STRING" id="13616.ENSMODP00000005868"/>
<dbReference type="FunCoup" id="F6X133">
    <property type="interactions" value="361"/>
</dbReference>
<evidence type="ECO:0000256" key="1">
    <source>
        <dbReference type="ARBA" id="ARBA00023054"/>
    </source>
</evidence>
<accession>F6X133</accession>
<dbReference type="Ensembl" id="ENSMODT00000005991.4">
    <property type="protein sequence ID" value="ENSMODP00000005868.4"/>
    <property type="gene ID" value="ENSMODG00000004762.4"/>
</dbReference>
<reference evidence="4" key="3">
    <citation type="submission" date="2025-09" db="UniProtKB">
        <authorList>
            <consortium name="Ensembl"/>
        </authorList>
    </citation>
    <scope>IDENTIFICATION</scope>
</reference>
<feature type="compositionally biased region" description="Polar residues" evidence="3">
    <location>
        <begin position="265"/>
        <end position="289"/>
    </location>
</feature>
<proteinExistence type="predicted"/>
<dbReference type="ExpressionAtlas" id="F6X133">
    <property type="expression patterns" value="baseline"/>
</dbReference>
<dbReference type="InParanoid" id="F6X133"/>
<dbReference type="Bgee" id="ENSMODG00000004762">
    <property type="expression patterns" value="Expressed in spermatocyte and 19 other cell types or tissues"/>
</dbReference>
<feature type="coiled-coil region" evidence="2">
    <location>
        <begin position="825"/>
        <end position="887"/>
    </location>
</feature>
<dbReference type="GO" id="GO:0005856">
    <property type="term" value="C:cytoskeleton"/>
    <property type="evidence" value="ECO:0000318"/>
    <property type="project" value="GO_Central"/>
</dbReference>
<feature type="coiled-coil region" evidence="2">
    <location>
        <begin position="562"/>
        <end position="722"/>
    </location>
</feature>
<evidence type="ECO:0008006" key="6">
    <source>
        <dbReference type="Google" id="ProtNLM"/>
    </source>
</evidence>
<protein>
    <recommendedName>
        <fullName evidence="6">Coiled-coil domain containing 110</fullName>
    </recommendedName>
</protein>
<evidence type="ECO:0000256" key="2">
    <source>
        <dbReference type="SAM" id="Coils"/>
    </source>
</evidence>
<dbReference type="AlphaFoldDB" id="F6X133"/>
<dbReference type="OMA" id="CQIHFKD"/>
<dbReference type="Proteomes" id="UP000002280">
    <property type="component" value="Chromosome 5"/>
</dbReference>
<dbReference type="PANTHER" id="PTHR32083:SF32">
    <property type="entry name" value="COILED-COIL DOMAIN-CONTAINING PROTEIN 110"/>
    <property type="match status" value="1"/>
</dbReference>
<dbReference type="GeneTree" id="ENSGT01150000287911"/>
<feature type="region of interest" description="Disordered" evidence="3">
    <location>
        <begin position="294"/>
        <end position="313"/>
    </location>
</feature>
<reference evidence="4" key="2">
    <citation type="submission" date="2025-08" db="UniProtKB">
        <authorList>
            <consortium name="Ensembl"/>
        </authorList>
    </citation>
    <scope>IDENTIFICATION</scope>
</reference>
<keyword evidence="1 2" id="KW-0175">Coiled coil</keyword>
<reference evidence="4 5" key="1">
    <citation type="journal article" date="2007" name="Nature">
        <title>Genome of the marsupial Monodelphis domestica reveals innovation in non-coding sequences.</title>
        <authorList>
            <person name="Mikkelsen T.S."/>
            <person name="Wakefield M.J."/>
            <person name="Aken B."/>
            <person name="Amemiya C.T."/>
            <person name="Chang J.L."/>
            <person name="Duke S."/>
            <person name="Garber M."/>
            <person name="Gentles A.J."/>
            <person name="Goodstadt L."/>
            <person name="Heger A."/>
            <person name="Jurka J."/>
            <person name="Kamal M."/>
            <person name="Mauceli E."/>
            <person name="Searle S.M."/>
            <person name="Sharpe T."/>
            <person name="Baker M.L."/>
            <person name="Batzer M.A."/>
            <person name="Benos P.V."/>
            <person name="Belov K."/>
            <person name="Clamp M."/>
            <person name="Cook A."/>
            <person name="Cuff J."/>
            <person name="Das R."/>
            <person name="Davidow L."/>
            <person name="Deakin J.E."/>
            <person name="Fazzari M.J."/>
            <person name="Glass J.L."/>
            <person name="Grabherr M."/>
            <person name="Greally J.M."/>
            <person name="Gu W."/>
            <person name="Hore T.A."/>
            <person name="Huttley G.A."/>
            <person name="Kleber M."/>
            <person name="Jirtle R.L."/>
            <person name="Koina E."/>
            <person name="Lee J.T."/>
            <person name="Mahony S."/>
            <person name="Marra M.A."/>
            <person name="Miller R.D."/>
            <person name="Nicholls R.D."/>
            <person name="Oda M."/>
            <person name="Papenfuss A.T."/>
            <person name="Parra Z.E."/>
            <person name="Pollock D.D."/>
            <person name="Ray D.A."/>
            <person name="Schein J.E."/>
            <person name="Speed T.P."/>
            <person name="Thompson K."/>
            <person name="VandeBerg J.L."/>
            <person name="Wade C.M."/>
            <person name="Walker J.A."/>
            <person name="Waters P.D."/>
            <person name="Webber C."/>
            <person name="Weidman J.R."/>
            <person name="Xie X."/>
            <person name="Zody M.C."/>
            <person name="Baldwin J."/>
            <person name="Abdouelleil A."/>
            <person name="Abdulkadir J."/>
            <person name="Abebe A."/>
            <person name="Abera B."/>
            <person name="Abreu J."/>
            <person name="Acer S.C."/>
            <person name="Aftuck L."/>
            <person name="Alexander A."/>
            <person name="An P."/>
            <person name="Anderson E."/>
            <person name="Anderson S."/>
            <person name="Arachi H."/>
            <person name="Azer M."/>
            <person name="Bachantsang P."/>
            <person name="Barry A."/>
            <person name="Bayul T."/>
            <person name="Berlin A."/>
            <person name="Bessette D."/>
            <person name="Bloom T."/>
            <person name="Bloom T."/>
            <person name="Boguslavskiy L."/>
            <person name="Bonnet C."/>
            <person name="Boukhgalter B."/>
            <person name="Bourzgui I."/>
            <person name="Brown A."/>
            <person name="Cahill P."/>
            <person name="Channer S."/>
            <person name="Cheshatsang Y."/>
            <person name="Chuda L."/>
            <person name="Citroen M."/>
            <person name="Collymore A."/>
            <person name="Cooke P."/>
            <person name="Costello M."/>
            <person name="D'Aco K."/>
            <person name="Daza R."/>
            <person name="De Haan G."/>
            <person name="DeGray S."/>
            <person name="DeMaso C."/>
            <person name="Dhargay N."/>
            <person name="Dooley K."/>
            <person name="Dooley E."/>
            <person name="Doricent M."/>
            <person name="Dorje P."/>
            <person name="Dorjee K."/>
            <person name="Dupes A."/>
            <person name="Elong R."/>
            <person name="Falk J."/>
            <person name="Farina A."/>
            <person name="Faro S."/>
            <person name="Ferguson D."/>
            <person name="Fisher S."/>
            <person name="Foley C.D."/>
            <person name="Franke A."/>
            <person name="Friedrich D."/>
            <person name="Gadbois L."/>
            <person name="Gearin G."/>
            <person name="Gearin C.R."/>
            <person name="Giannoukos G."/>
            <person name="Goode T."/>
            <person name="Graham J."/>
            <person name="Grandbois E."/>
            <person name="Grewal S."/>
            <person name="Gyaltsen K."/>
            <person name="Hafez N."/>
            <person name="Hagos B."/>
            <person name="Hall J."/>
            <person name="Henson C."/>
            <person name="Hollinger A."/>
            <person name="Honan T."/>
            <person name="Huard M.D."/>
            <person name="Hughes L."/>
            <person name="Hurhula B."/>
            <person name="Husby M.E."/>
            <person name="Kamat A."/>
            <person name="Kanga B."/>
            <person name="Kashin S."/>
            <person name="Khazanovich D."/>
            <person name="Kisner P."/>
            <person name="Lance K."/>
            <person name="Lara M."/>
            <person name="Lee W."/>
            <person name="Lennon N."/>
            <person name="Letendre F."/>
            <person name="LeVine R."/>
            <person name="Lipovsky A."/>
            <person name="Liu X."/>
            <person name="Liu J."/>
            <person name="Liu S."/>
            <person name="Lokyitsang T."/>
            <person name="Lokyitsang Y."/>
            <person name="Lubonja R."/>
            <person name="Lui A."/>
            <person name="MacDonald P."/>
            <person name="Magnisalis V."/>
            <person name="Maru K."/>
            <person name="Matthews C."/>
            <person name="McCusker W."/>
            <person name="McDonough S."/>
            <person name="Mehta T."/>
            <person name="Meldrim J."/>
            <person name="Meneus L."/>
            <person name="Mihai O."/>
            <person name="Mihalev A."/>
            <person name="Mihova T."/>
            <person name="Mittelman R."/>
            <person name="Mlenga V."/>
            <person name="Montmayeur A."/>
            <person name="Mulrain L."/>
            <person name="Navidi A."/>
            <person name="Naylor J."/>
            <person name="Negash T."/>
            <person name="Nguyen T."/>
            <person name="Nguyen N."/>
            <person name="Nicol R."/>
            <person name="Norbu C."/>
            <person name="Norbu N."/>
            <person name="Novod N."/>
            <person name="O'Neill B."/>
            <person name="Osman S."/>
            <person name="Markiewicz E."/>
            <person name="Oyono O.L."/>
            <person name="Patti C."/>
            <person name="Phunkhang P."/>
            <person name="Pierre F."/>
            <person name="Priest M."/>
            <person name="Raghuraman S."/>
            <person name="Rege F."/>
            <person name="Reyes R."/>
            <person name="Rise C."/>
            <person name="Rogov P."/>
            <person name="Ross K."/>
            <person name="Ryan E."/>
            <person name="Settipalli S."/>
            <person name="Shea T."/>
            <person name="Sherpa N."/>
            <person name="Shi L."/>
            <person name="Shih D."/>
            <person name="Sparrow T."/>
            <person name="Spaulding J."/>
            <person name="Stalker J."/>
            <person name="Stange-Thomann N."/>
            <person name="Stavropoulos S."/>
            <person name="Stone C."/>
            <person name="Strader C."/>
            <person name="Tesfaye S."/>
            <person name="Thomson T."/>
            <person name="Thoulutsang Y."/>
            <person name="Thoulutsang D."/>
            <person name="Topham K."/>
            <person name="Topping I."/>
            <person name="Tsamla T."/>
            <person name="Vassiliev H."/>
            <person name="Vo A."/>
            <person name="Wangchuk T."/>
            <person name="Wangdi T."/>
            <person name="Weiand M."/>
            <person name="Wilkinson J."/>
            <person name="Wilson A."/>
            <person name="Yadav S."/>
            <person name="Young G."/>
            <person name="Yu Q."/>
            <person name="Zembek L."/>
            <person name="Zhong D."/>
            <person name="Zimmer A."/>
            <person name="Zwirko Z."/>
            <person name="Jaffe D.B."/>
            <person name="Alvarez P."/>
            <person name="Brockman W."/>
            <person name="Butler J."/>
            <person name="Chin C."/>
            <person name="Gnerre S."/>
            <person name="MacCallum I."/>
            <person name="Graves J.A."/>
            <person name="Ponting C.P."/>
            <person name="Breen M."/>
            <person name="Samollow P.B."/>
            <person name="Lander E.S."/>
            <person name="Lindblad-Toh K."/>
        </authorList>
    </citation>
    <scope>NUCLEOTIDE SEQUENCE [LARGE SCALE GENOMIC DNA]</scope>
</reference>
<evidence type="ECO:0000256" key="3">
    <source>
        <dbReference type="SAM" id="MobiDB-lite"/>
    </source>
</evidence>
<feature type="compositionally biased region" description="Polar residues" evidence="3">
    <location>
        <begin position="154"/>
        <end position="165"/>
    </location>
</feature>
<dbReference type="PANTHER" id="PTHR32083">
    <property type="entry name" value="CILIA AND FLAGELLA-ASSOCIATED PROTEIN 58-RELATED"/>
    <property type="match status" value="1"/>
</dbReference>
<feature type="region of interest" description="Disordered" evidence="3">
    <location>
        <begin position="263"/>
        <end position="289"/>
    </location>
</feature>
<evidence type="ECO:0000313" key="4">
    <source>
        <dbReference type="Ensembl" id="ENSMODP00000005868.4"/>
    </source>
</evidence>
<keyword evidence="5" id="KW-1185">Reference proteome</keyword>
<feature type="compositionally biased region" description="Polar residues" evidence="3">
    <location>
        <begin position="294"/>
        <end position="312"/>
    </location>
</feature>
<dbReference type="HOGENOM" id="CLU_018125_0_0_1"/>
<name>F6X133_MONDO</name>
<feature type="region of interest" description="Disordered" evidence="3">
    <location>
        <begin position="120"/>
        <end position="166"/>
    </location>
</feature>
<organism evidence="4 5">
    <name type="scientific">Monodelphis domestica</name>
    <name type="common">Gray short-tailed opossum</name>
    <dbReference type="NCBI Taxonomy" id="13616"/>
    <lineage>
        <taxon>Eukaryota</taxon>
        <taxon>Metazoa</taxon>
        <taxon>Chordata</taxon>
        <taxon>Craniata</taxon>
        <taxon>Vertebrata</taxon>
        <taxon>Euteleostomi</taxon>
        <taxon>Mammalia</taxon>
        <taxon>Metatheria</taxon>
        <taxon>Didelphimorphia</taxon>
        <taxon>Didelphidae</taxon>
        <taxon>Monodelphis</taxon>
    </lineage>
</organism>
<evidence type="ECO:0000313" key="5">
    <source>
        <dbReference type="Proteomes" id="UP000002280"/>
    </source>
</evidence>
<feature type="coiled-coil region" evidence="2">
    <location>
        <begin position="509"/>
        <end position="536"/>
    </location>
</feature>
<sequence>MLRPRTITRSTRQILAEVEGARAGRRMNAKPHPVSFPGYTNAALEVRGSMRRLETELRCRRTPLSSGVIPGARGSPGDAFGEHAQDGGRTLFHASRAEFPRQRAAVWRYEVGAGMRGERRLGGWAGGTRDDPGHLNLSEGGKESSGQTKEHATISETENQNQPQSALKALQHQLESFQALRLQTLQNVSMVQSEISEILNKSIIEVDSPQLNTEKATKKPVEKLWEEQIVTILCKDSQGQNTFKQSTENPKETLSKEKMNHLGECSSSHPVGENSNSVTGNSISRGVPSQVTFKNTSTLKNQTSRLTSSPDMSTLEKPNLLENHSDLCNFLPYINQICANTTTPVESKSPMPFLKVELGGTLDDVCLSIQKMKDELQRSHERELALANELHMLKNATDTQGNCSNIIIPPKVEKAKCIKKEKVDDELDVDTKSKRLLALEALVNKLIPIEETRSKSSTNYCQNCQSLTENDCTTNVNHIARQSEERTEKNNYEIPDTESVKHFQSDARNSKDTSLIDQTEREMKDKENQLFELYQGSLKVENEKSPKINPVTDQYIAKIQYLQNYLKESMEVQKKVLGLENENLDLKTKIKPMVYTIQSLMQKNSSYQTQLNDLVEDKKTIQAKLGKSEEDSRECIIELKRIIQKYSELQNVNKILEEKNGQFYLEIQRMMELINQLKIKEEETQSKMSLVNSEVNRLKVELESLKTSYSVLQNDKQLLDRKACQLQKENCSLQHELNASHLEILELKENERLTKFDQETLLQVIESTKNEKLTLEATLQESTAARQIIEQEVEKIQSYQCDAEEKFIAELQNAKSKASYFKNGLSEMSKECEKLSKMVKSLQSDNQVLKEELKSHTQENLKFAKNISRLTEDKVLLENYLRTVENERDSLKFEVQRQQDYFSLGDIFSNKRRNLTQLTYLSRSEPRHFDDS</sequence>